<keyword evidence="3" id="KW-1185">Reference proteome</keyword>
<feature type="transmembrane region" description="Helical" evidence="1">
    <location>
        <begin position="157"/>
        <end position="176"/>
    </location>
</feature>
<evidence type="ECO:0000313" key="2">
    <source>
        <dbReference type="EMBL" id="SFS14064.1"/>
    </source>
</evidence>
<evidence type="ECO:0000313" key="3">
    <source>
        <dbReference type="Proteomes" id="UP000198506"/>
    </source>
</evidence>
<feature type="transmembrane region" description="Helical" evidence="1">
    <location>
        <begin position="423"/>
        <end position="440"/>
    </location>
</feature>
<evidence type="ECO:0000256" key="1">
    <source>
        <dbReference type="SAM" id="Phobius"/>
    </source>
</evidence>
<feature type="transmembrane region" description="Helical" evidence="1">
    <location>
        <begin position="259"/>
        <end position="281"/>
    </location>
</feature>
<feature type="transmembrane region" description="Helical" evidence="1">
    <location>
        <begin position="228"/>
        <end position="247"/>
    </location>
</feature>
<comment type="caution">
    <text evidence="2">The sequence shown here is derived from an EMBL/GenBank/DDBJ whole genome shotgun (WGS) entry which is preliminary data.</text>
</comment>
<name>A0AA94HN11_9MICO</name>
<keyword evidence="1" id="KW-1133">Transmembrane helix</keyword>
<keyword evidence="1" id="KW-0812">Transmembrane</keyword>
<feature type="transmembrane region" description="Helical" evidence="1">
    <location>
        <begin position="40"/>
        <end position="58"/>
    </location>
</feature>
<dbReference type="RefSeq" id="WP_092918007.1">
    <property type="nucleotide sequence ID" value="NZ_FOZN01000003.1"/>
</dbReference>
<feature type="transmembrane region" description="Helical" evidence="1">
    <location>
        <begin position="452"/>
        <end position="474"/>
    </location>
</feature>
<proteinExistence type="predicted"/>
<accession>A0AA94HN11</accession>
<feature type="transmembrane region" description="Helical" evidence="1">
    <location>
        <begin position="388"/>
        <end position="407"/>
    </location>
</feature>
<feature type="transmembrane region" description="Helical" evidence="1">
    <location>
        <begin position="347"/>
        <end position="376"/>
    </location>
</feature>
<feature type="transmembrane region" description="Helical" evidence="1">
    <location>
        <begin position="205"/>
        <end position="222"/>
    </location>
</feature>
<feature type="transmembrane region" description="Helical" evidence="1">
    <location>
        <begin position="129"/>
        <end position="150"/>
    </location>
</feature>
<organism evidence="2 3">
    <name type="scientific">Agrococcus baldri</name>
    <dbReference type="NCBI Taxonomy" id="153730"/>
    <lineage>
        <taxon>Bacteria</taxon>
        <taxon>Bacillati</taxon>
        <taxon>Actinomycetota</taxon>
        <taxon>Actinomycetes</taxon>
        <taxon>Micrococcales</taxon>
        <taxon>Microbacteriaceae</taxon>
        <taxon>Agrococcus</taxon>
    </lineage>
</organism>
<reference evidence="2 3" key="1">
    <citation type="submission" date="2016-10" db="EMBL/GenBank/DDBJ databases">
        <authorList>
            <person name="Varghese N."/>
            <person name="Submissions S."/>
        </authorList>
    </citation>
    <scope>NUCLEOTIDE SEQUENCE [LARGE SCALE GENOMIC DNA]</scope>
    <source>
        <strain evidence="2 3">IAM 15147</strain>
    </source>
</reference>
<protein>
    <submittedName>
        <fullName evidence="2">Uncharacterized protein</fullName>
    </submittedName>
</protein>
<keyword evidence="1" id="KW-0472">Membrane</keyword>
<dbReference type="Proteomes" id="UP000198506">
    <property type="component" value="Unassembled WGS sequence"/>
</dbReference>
<dbReference type="EMBL" id="FOZN01000003">
    <property type="protein sequence ID" value="SFS14064.1"/>
    <property type="molecule type" value="Genomic_DNA"/>
</dbReference>
<gene>
    <name evidence="2" type="ORF">SAMN04487783_1760</name>
</gene>
<sequence>MRGDAVLRERMRTVGERMRGAGVRMHSAAELILRAVGSRWTTALILLWLGLGSAWIALTARMGMVFDEEWHLDSIAVHAQHALPWFPTEAAQEGVGATSRSSSYLYHYLLSFPDRWMADAGAAEFDRVIVLRLLTVAMHVGAVLCMIGAVRAAGVSGTVANLAGVAYAALPVTPFLAAQVNYDSAMLLLVAACGWVAVRQFAGGATWLGVLGAVALGLAAVLTKFHAAPIVLVLLAFVALAVIRGRALPARPARRPGMIALAALALVTLVLVALCVERFVLNIVEYGSPSPDCAAVLNELRCSTYGVWERNREADAAFADLPLSLSTMTQFFFDEWVPRLMVYLQAVWYWFAPPVVSTFVSVAIPIAVISVIAIAAVVWPTAPRLRELLPIVLSSVLYLAILFWHNFGDWRAFGAPLGVQGRYLLPAVVPITALAMHGAADSVRRARIGAPLLALTAIAMLLIATQGGAAAFIISAQPGWYQPGGPLEGLTDNVRQVVDVFVGAVAVPSI</sequence>
<dbReference type="AlphaFoldDB" id="A0AA94HN11"/>